<feature type="disulfide bond" evidence="19">
    <location>
        <begin position="39"/>
        <end position="116"/>
    </location>
</feature>
<proteinExistence type="inferred from homology"/>
<dbReference type="EMBL" id="JACMSC010000017">
    <property type="protein sequence ID" value="KAG6478059.1"/>
    <property type="molecule type" value="Genomic_DNA"/>
</dbReference>
<evidence type="ECO:0000256" key="5">
    <source>
        <dbReference type="ARBA" id="ARBA00022617"/>
    </source>
</evidence>
<name>A0A8J5F438_ZINOF</name>
<evidence type="ECO:0000256" key="13">
    <source>
        <dbReference type="ARBA" id="ARBA00023324"/>
    </source>
</evidence>
<dbReference type="InterPro" id="IPR033905">
    <property type="entry name" value="Secretory_peroxidase"/>
</dbReference>
<evidence type="ECO:0000256" key="18">
    <source>
        <dbReference type="PIRSR" id="PIRSR600823-4"/>
    </source>
</evidence>
<feature type="binding site" evidence="17">
    <location>
        <position position="241"/>
    </location>
    <ligand>
        <name>Ca(2+)</name>
        <dbReference type="ChEBI" id="CHEBI:29108"/>
        <label>2</label>
    </ligand>
</feature>
<dbReference type="InterPro" id="IPR019793">
    <property type="entry name" value="Peroxidases_heam-ligand_BS"/>
</dbReference>
<dbReference type="GO" id="GO:0042744">
    <property type="term" value="P:hydrogen peroxide catabolic process"/>
    <property type="evidence" value="ECO:0007669"/>
    <property type="project" value="UniProtKB-KW"/>
</dbReference>
<dbReference type="PROSITE" id="PS00436">
    <property type="entry name" value="PEROXIDASE_2"/>
    <property type="match status" value="1"/>
</dbReference>
<sequence>MEKMQISSFYSSLLLLLVLLHLAAEVRPQLSSDFYAQSCPNVLKVVRRQVLNAVKTEMRMAASLLRLHFHDCFVNGCDGSILLDGSDGEKFAFPNINSARGFEVVDAIKAAVEDECGGVVSCADILAIAARDAVLLSGGPSWRVLLGRRDGLVANQSGANSNLPSPFESVAAIFQKFKDVGLDSITDVVALSGGHTIGLARCFLFRNRFSGDDMPLESNMASELQSLCAQSSDGNATAALDRNSVDVFDKHYFTNLKGERGLLSSDQRLYSGDDAATKALVEIYSDNVALFFADFAKSMIRMGNSSPLTGSAGEIRKNCRVVN</sequence>
<dbReference type="PROSITE" id="PS50873">
    <property type="entry name" value="PEROXIDASE_4"/>
    <property type="match status" value="1"/>
</dbReference>
<feature type="active site" description="Proton acceptor" evidence="15">
    <location>
        <position position="70"/>
    </location>
</feature>
<feature type="domain" description="Plant heme peroxidase family profile" evidence="21">
    <location>
        <begin position="29"/>
        <end position="323"/>
    </location>
</feature>
<evidence type="ECO:0000256" key="15">
    <source>
        <dbReference type="PIRSR" id="PIRSR600823-1"/>
    </source>
</evidence>
<evidence type="ECO:0000256" key="7">
    <source>
        <dbReference type="ARBA" id="ARBA00022837"/>
    </source>
</evidence>
<feature type="binding site" evidence="17">
    <location>
        <position position="78"/>
    </location>
    <ligand>
        <name>Ca(2+)</name>
        <dbReference type="ChEBI" id="CHEBI:29108"/>
        <label>1</label>
    </ligand>
</feature>
<dbReference type="PANTHER" id="PTHR31388:SF6">
    <property type="entry name" value="PEROXIDASE"/>
    <property type="match status" value="1"/>
</dbReference>
<evidence type="ECO:0000313" key="23">
    <source>
        <dbReference type="Proteomes" id="UP000734854"/>
    </source>
</evidence>
<evidence type="ECO:0000256" key="4">
    <source>
        <dbReference type="ARBA" id="ARBA00022559"/>
    </source>
</evidence>
<feature type="binding site" evidence="17">
    <location>
        <position position="76"/>
    </location>
    <ligand>
        <name>Ca(2+)</name>
        <dbReference type="ChEBI" id="CHEBI:29108"/>
        <label>1</label>
    </ligand>
</feature>
<keyword evidence="23" id="KW-1185">Reference proteome</keyword>
<gene>
    <name evidence="22" type="ORF">ZIOFF_061491</name>
</gene>
<evidence type="ECO:0000256" key="10">
    <source>
        <dbReference type="ARBA" id="ARBA00023157"/>
    </source>
</evidence>
<dbReference type="CDD" id="cd00693">
    <property type="entry name" value="secretory_peroxidase"/>
    <property type="match status" value="1"/>
</dbReference>
<organism evidence="22 23">
    <name type="scientific">Zingiber officinale</name>
    <name type="common">Ginger</name>
    <name type="synonym">Amomum zingiber</name>
    <dbReference type="NCBI Taxonomy" id="94328"/>
    <lineage>
        <taxon>Eukaryota</taxon>
        <taxon>Viridiplantae</taxon>
        <taxon>Streptophyta</taxon>
        <taxon>Embryophyta</taxon>
        <taxon>Tracheophyta</taxon>
        <taxon>Spermatophyta</taxon>
        <taxon>Magnoliopsida</taxon>
        <taxon>Liliopsida</taxon>
        <taxon>Zingiberales</taxon>
        <taxon>Zingiberaceae</taxon>
        <taxon>Zingiber</taxon>
    </lineage>
</organism>
<keyword evidence="8" id="KW-0560">Oxidoreductase</keyword>
<dbReference type="GO" id="GO:0006979">
    <property type="term" value="P:response to oxidative stress"/>
    <property type="evidence" value="ECO:0007669"/>
    <property type="project" value="InterPro"/>
</dbReference>
<evidence type="ECO:0000256" key="3">
    <source>
        <dbReference type="ARBA" id="ARBA00012313"/>
    </source>
</evidence>
<keyword evidence="4" id="KW-0575">Peroxidase</keyword>
<keyword evidence="11" id="KW-0325">Glycoprotein</keyword>
<evidence type="ECO:0000256" key="17">
    <source>
        <dbReference type="PIRSR" id="PIRSR600823-3"/>
    </source>
</evidence>
<evidence type="ECO:0000256" key="14">
    <source>
        <dbReference type="ARBA" id="ARBA00072322"/>
    </source>
</evidence>
<dbReference type="GO" id="GO:0020037">
    <property type="term" value="F:heme binding"/>
    <property type="evidence" value="ECO:0007669"/>
    <property type="project" value="InterPro"/>
</dbReference>
<dbReference type="GO" id="GO:0140825">
    <property type="term" value="F:lactoperoxidase activity"/>
    <property type="evidence" value="ECO:0007669"/>
    <property type="project" value="UniProtKB-EC"/>
</dbReference>
<keyword evidence="6 17" id="KW-0479">Metal-binding</keyword>
<feature type="disulfide bond" evidence="19">
    <location>
        <begin position="202"/>
        <end position="228"/>
    </location>
</feature>
<keyword evidence="13" id="KW-0376">Hydrogen peroxide</keyword>
<feature type="binding site" evidence="17">
    <location>
        <position position="71"/>
    </location>
    <ligand>
        <name>Ca(2+)</name>
        <dbReference type="ChEBI" id="CHEBI:29108"/>
        <label>1</label>
    </ligand>
</feature>
<evidence type="ECO:0000256" key="1">
    <source>
        <dbReference type="ARBA" id="ARBA00000189"/>
    </source>
</evidence>
<feature type="disulfide bond" evidence="19">
    <location>
        <begin position="72"/>
        <end position="77"/>
    </location>
</feature>
<comment type="cofactor">
    <cofactor evidence="17">
        <name>Ca(2+)</name>
        <dbReference type="ChEBI" id="CHEBI:29108"/>
    </cofactor>
    <text evidence="17">Binds 2 calcium ions per subunit.</text>
</comment>
<comment type="cofactor">
    <cofactor evidence="17">
        <name>heme b</name>
        <dbReference type="ChEBI" id="CHEBI:60344"/>
    </cofactor>
    <text evidence="17">Binds 1 heme b (iron(II)-protoporphyrin IX) group per subunit.</text>
</comment>
<evidence type="ECO:0000256" key="8">
    <source>
        <dbReference type="ARBA" id="ARBA00023002"/>
    </source>
</evidence>
<comment type="similarity">
    <text evidence="2">Belongs to the peroxidase family. Ascorbate peroxidase subfamily.</text>
</comment>
<comment type="catalytic activity">
    <reaction evidence="1">
        <text>2 a phenolic donor + H2O2 = 2 a phenolic radical donor + 2 H2O</text>
        <dbReference type="Rhea" id="RHEA:56136"/>
        <dbReference type="ChEBI" id="CHEBI:15377"/>
        <dbReference type="ChEBI" id="CHEBI:16240"/>
        <dbReference type="ChEBI" id="CHEBI:139520"/>
        <dbReference type="ChEBI" id="CHEBI:139521"/>
        <dbReference type="EC" id="1.11.1.7"/>
    </reaction>
</comment>
<keyword evidence="7 17" id="KW-0106">Calcium</keyword>
<dbReference type="GO" id="GO:0046872">
    <property type="term" value="F:metal ion binding"/>
    <property type="evidence" value="ECO:0007669"/>
    <property type="project" value="UniProtKB-KW"/>
</dbReference>
<feature type="binding site" evidence="17">
    <location>
        <position position="89"/>
    </location>
    <ligand>
        <name>Ca(2+)</name>
        <dbReference type="ChEBI" id="CHEBI:29108"/>
        <label>1</label>
    </ligand>
</feature>
<dbReference type="Proteomes" id="UP000734854">
    <property type="component" value="Unassembled WGS sequence"/>
</dbReference>
<dbReference type="FunFam" id="1.10.520.10:FF:000001">
    <property type="entry name" value="Peroxidase"/>
    <property type="match status" value="1"/>
</dbReference>
<dbReference type="EC" id="1.11.1.7" evidence="3"/>
<evidence type="ECO:0000256" key="12">
    <source>
        <dbReference type="ARBA" id="ARBA00023283"/>
    </source>
</evidence>
<keyword evidence="12" id="KW-0873">Pyrrolidone carboxylic acid</keyword>
<feature type="binding site" description="axial binding residue" evidence="17">
    <location>
        <position position="195"/>
    </location>
    <ligand>
        <name>heme b</name>
        <dbReference type="ChEBI" id="CHEBI:60344"/>
    </ligand>
    <ligandPart>
        <name>Fe</name>
        <dbReference type="ChEBI" id="CHEBI:18248"/>
    </ligandPart>
</feature>
<protein>
    <recommendedName>
        <fullName evidence="14">Peroxidase 1</fullName>
        <ecNumber evidence="3">1.11.1.7</ecNumber>
    </recommendedName>
</protein>
<feature type="binding site" evidence="17">
    <location>
        <position position="249"/>
    </location>
    <ligand>
        <name>Ca(2+)</name>
        <dbReference type="ChEBI" id="CHEBI:29108"/>
        <label>2</label>
    </ligand>
</feature>
<evidence type="ECO:0000256" key="2">
    <source>
        <dbReference type="ARBA" id="ARBA00006873"/>
    </source>
</evidence>
<feature type="site" description="Transition state stabilizer" evidence="18">
    <location>
        <position position="66"/>
    </location>
</feature>
<evidence type="ECO:0000256" key="9">
    <source>
        <dbReference type="ARBA" id="ARBA00023004"/>
    </source>
</evidence>
<evidence type="ECO:0000256" key="11">
    <source>
        <dbReference type="ARBA" id="ARBA00023180"/>
    </source>
</evidence>
<evidence type="ECO:0000256" key="6">
    <source>
        <dbReference type="ARBA" id="ARBA00022723"/>
    </source>
</evidence>
<feature type="disulfide bond" evidence="19">
    <location>
        <begin position="122"/>
        <end position="319"/>
    </location>
</feature>
<dbReference type="OrthoDB" id="2113341at2759"/>
<accession>A0A8J5F438</accession>
<evidence type="ECO:0000256" key="19">
    <source>
        <dbReference type="PIRSR" id="PIRSR600823-5"/>
    </source>
</evidence>
<keyword evidence="10 19" id="KW-1015">Disulfide bond</keyword>
<feature type="chain" id="PRO_5035149353" description="Peroxidase 1" evidence="20">
    <location>
        <begin position="29"/>
        <end position="323"/>
    </location>
</feature>
<dbReference type="InterPro" id="IPR002016">
    <property type="entry name" value="Haem_peroxidase"/>
</dbReference>
<dbReference type="PROSITE" id="PS00435">
    <property type="entry name" value="PEROXIDASE_1"/>
    <property type="match status" value="1"/>
</dbReference>
<keyword evidence="5" id="KW-0349">Heme</keyword>
<feature type="binding site" evidence="17">
    <location>
        <position position="74"/>
    </location>
    <ligand>
        <name>Ca(2+)</name>
        <dbReference type="ChEBI" id="CHEBI:29108"/>
        <label>1</label>
    </ligand>
</feature>
<dbReference type="InterPro" id="IPR000823">
    <property type="entry name" value="Peroxidase_pln"/>
</dbReference>
<comment type="caution">
    <text evidence="22">The sequence shown here is derived from an EMBL/GenBank/DDBJ whole genome shotgun (WGS) entry which is preliminary data.</text>
</comment>
<feature type="binding site" evidence="17">
    <location>
        <position position="196"/>
    </location>
    <ligand>
        <name>Ca(2+)</name>
        <dbReference type="ChEBI" id="CHEBI:29108"/>
        <label>2</label>
    </ligand>
</feature>
<feature type="signal peptide" evidence="20">
    <location>
        <begin position="1"/>
        <end position="28"/>
    </location>
</feature>
<keyword evidence="9 17" id="KW-0408">Iron</keyword>
<evidence type="ECO:0000256" key="16">
    <source>
        <dbReference type="PIRSR" id="PIRSR600823-2"/>
    </source>
</evidence>
<keyword evidence="20" id="KW-0732">Signal</keyword>
<feature type="binding site" evidence="16">
    <location>
        <position position="164"/>
    </location>
    <ligand>
        <name>substrate</name>
    </ligand>
</feature>
<evidence type="ECO:0000259" key="21">
    <source>
        <dbReference type="PROSITE" id="PS50873"/>
    </source>
</evidence>
<dbReference type="PANTHER" id="PTHR31388">
    <property type="entry name" value="PEROXIDASE 72-RELATED"/>
    <property type="match status" value="1"/>
</dbReference>
<dbReference type="FunFam" id="1.10.420.10:FF:000001">
    <property type="entry name" value="Peroxidase"/>
    <property type="match status" value="1"/>
</dbReference>
<evidence type="ECO:0000313" key="22">
    <source>
        <dbReference type="EMBL" id="KAG6478059.1"/>
    </source>
</evidence>
<dbReference type="AlphaFoldDB" id="A0A8J5F438"/>
<reference evidence="22 23" key="1">
    <citation type="submission" date="2020-08" db="EMBL/GenBank/DDBJ databases">
        <title>Plant Genome Project.</title>
        <authorList>
            <person name="Zhang R.-G."/>
        </authorList>
    </citation>
    <scope>NUCLEOTIDE SEQUENCE [LARGE SCALE GENOMIC DNA]</scope>
    <source>
        <tissue evidence="22">Rhizome</tissue>
    </source>
</reference>
<dbReference type="InterPro" id="IPR019794">
    <property type="entry name" value="Peroxidases_AS"/>
</dbReference>
<dbReference type="Pfam" id="PF00141">
    <property type="entry name" value="peroxidase"/>
    <property type="match status" value="1"/>
</dbReference>
<feature type="binding site" evidence="17">
    <location>
        <position position="80"/>
    </location>
    <ligand>
        <name>Ca(2+)</name>
        <dbReference type="ChEBI" id="CHEBI:29108"/>
        <label>1</label>
    </ligand>
</feature>
<evidence type="ECO:0000256" key="20">
    <source>
        <dbReference type="SAM" id="SignalP"/>
    </source>
</evidence>